<reference evidence="3 4" key="1">
    <citation type="submission" date="2019-11" db="EMBL/GenBank/DDBJ databases">
        <title>Comparative genomics of hydrocarbon-degrading Desulfosarcina strains.</title>
        <authorList>
            <person name="Watanabe M."/>
            <person name="Kojima H."/>
            <person name="Fukui M."/>
        </authorList>
    </citation>
    <scope>NUCLEOTIDE SEQUENCE [LARGE SCALE GENOMIC DNA]</scope>
    <source>
        <strain evidence="3 4">PP31</strain>
    </source>
</reference>
<proteinExistence type="predicted"/>
<dbReference type="PANTHER" id="PTHR45128:SF1">
    <property type="entry name" value="S-ADENOSYLMETHIONINE-DEPENDENT METHYLTRANSFERASE RV2258C"/>
    <property type="match status" value="1"/>
</dbReference>
<evidence type="ECO:0000259" key="1">
    <source>
        <dbReference type="Pfam" id="PF13847"/>
    </source>
</evidence>
<feature type="domain" description="Methyltransferase" evidence="1">
    <location>
        <begin position="175"/>
        <end position="290"/>
    </location>
</feature>
<dbReference type="AlphaFoldDB" id="A0A5K7ZBU6"/>
<gene>
    <name evidence="3" type="ORF">DSCW_46280</name>
</gene>
<dbReference type="RefSeq" id="WP_155305978.1">
    <property type="nucleotide sequence ID" value="NZ_AP021875.1"/>
</dbReference>
<dbReference type="OrthoDB" id="5449367at2"/>
<dbReference type="InterPro" id="IPR053173">
    <property type="entry name" value="SAM-binding_MTase"/>
</dbReference>
<sequence length="361" mass="39506">MTEEVKSFQEKMIAILNYGSLNLAIGLGYRVGLFDVMDAENRPRTAAEIAAAANLAPRYVREWLGVMVCGDIVELVPGDDGQPCFLLPEAHGDLLARRAGNGNLGVYTQEIPLLTASAMEPVVQGFFSGEGVSYSHYPEFHDFMAQLGDAKHRQVLVDVFLPSVDDGCLVRALQRGIDVCDLGCAQGVATIIMAQAFPASRFTGIDISTEALDTARSDAREQGLDNIRFERRDAAELRRPNTLSGRFDYVTAFDAIHDQTRPMEALQGVVELLKDDGAFSMIDIAAESEIEGNRDHPMGAFLYTVSLMHCMPVGLLDGGAGLGMMWGRQLAERMLRQAGFSRVAVAPIPNDPFNLHFFCRK</sequence>
<accession>A0A5K7ZBU6</accession>
<dbReference type="PANTHER" id="PTHR45128">
    <property type="entry name" value="METHYLTRANSFERASE TYPE 11"/>
    <property type="match status" value="1"/>
</dbReference>
<dbReference type="InterPro" id="IPR036390">
    <property type="entry name" value="WH_DNA-bd_sf"/>
</dbReference>
<protein>
    <submittedName>
        <fullName evidence="3">Transcriptional regulator</fullName>
    </submittedName>
</protein>
<dbReference type="Pfam" id="PF21320">
    <property type="entry name" value="WHD_Rv2258c"/>
    <property type="match status" value="1"/>
</dbReference>
<dbReference type="SUPFAM" id="SSF53335">
    <property type="entry name" value="S-adenosyl-L-methionine-dependent methyltransferases"/>
    <property type="match status" value="1"/>
</dbReference>
<evidence type="ECO:0000259" key="2">
    <source>
        <dbReference type="Pfam" id="PF21320"/>
    </source>
</evidence>
<dbReference type="Pfam" id="PF13847">
    <property type="entry name" value="Methyltransf_31"/>
    <property type="match status" value="1"/>
</dbReference>
<dbReference type="Proteomes" id="UP000427769">
    <property type="component" value="Chromosome"/>
</dbReference>
<dbReference type="InterPro" id="IPR048711">
    <property type="entry name" value="WHD_Rv2258c"/>
</dbReference>
<dbReference type="KEGG" id="dwd:DSCW_46280"/>
<organism evidence="3 4">
    <name type="scientific">Desulfosarcina widdelii</name>
    <dbReference type="NCBI Taxonomy" id="947919"/>
    <lineage>
        <taxon>Bacteria</taxon>
        <taxon>Pseudomonadati</taxon>
        <taxon>Thermodesulfobacteriota</taxon>
        <taxon>Desulfobacteria</taxon>
        <taxon>Desulfobacterales</taxon>
        <taxon>Desulfosarcinaceae</taxon>
        <taxon>Desulfosarcina</taxon>
    </lineage>
</organism>
<dbReference type="SUPFAM" id="SSF46785">
    <property type="entry name" value="Winged helix' DNA-binding domain"/>
    <property type="match status" value="1"/>
</dbReference>
<keyword evidence="4" id="KW-1185">Reference proteome</keyword>
<dbReference type="InterPro" id="IPR025714">
    <property type="entry name" value="Methyltranfer_dom"/>
</dbReference>
<name>A0A5K7ZBU6_9BACT</name>
<dbReference type="Gene3D" id="3.40.50.150">
    <property type="entry name" value="Vaccinia Virus protein VP39"/>
    <property type="match status" value="1"/>
</dbReference>
<evidence type="ECO:0000313" key="3">
    <source>
        <dbReference type="EMBL" id="BBO77211.1"/>
    </source>
</evidence>
<evidence type="ECO:0000313" key="4">
    <source>
        <dbReference type="Proteomes" id="UP000427769"/>
    </source>
</evidence>
<feature type="domain" description="S-adenosylmethionine-dependent methyltransferase Rv2258c-like winged HTH" evidence="2">
    <location>
        <begin position="20"/>
        <end position="97"/>
    </location>
</feature>
<dbReference type="EMBL" id="AP021875">
    <property type="protein sequence ID" value="BBO77211.1"/>
    <property type="molecule type" value="Genomic_DNA"/>
</dbReference>
<dbReference type="CDD" id="cd02440">
    <property type="entry name" value="AdoMet_MTases"/>
    <property type="match status" value="1"/>
</dbReference>
<dbReference type="InterPro" id="IPR029063">
    <property type="entry name" value="SAM-dependent_MTases_sf"/>
</dbReference>